<comment type="caution">
    <text evidence="2">The sequence shown here is derived from an EMBL/GenBank/DDBJ whole genome shotgun (WGS) entry which is preliminary data.</text>
</comment>
<proteinExistence type="predicted"/>
<dbReference type="AlphaFoldDB" id="A0A9X0AIL1"/>
<reference evidence="2" key="1">
    <citation type="submission" date="2022-11" db="EMBL/GenBank/DDBJ databases">
        <title>Genome Resource of Sclerotinia nivalis Strain SnTB1, a Plant Pathogen Isolated from American Ginseng.</title>
        <authorList>
            <person name="Fan S."/>
        </authorList>
    </citation>
    <scope>NUCLEOTIDE SEQUENCE</scope>
    <source>
        <strain evidence="2">SnTB1</strain>
    </source>
</reference>
<dbReference type="OrthoDB" id="10442947at2759"/>
<sequence>MDTTSISSPPQNTSSSSNANTTATCPAGMVCLEYVLVAKSTSTDEENGRMKMETKRGREGQRSKGPEDEGKVIGRFDACAVNAWRREMVMVEAVLVDKGPSKMCEFGPFEISGK</sequence>
<feature type="region of interest" description="Disordered" evidence="1">
    <location>
        <begin position="42"/>
        <end position="70"/>
    </location>
</feature>
<evidence type="ECO:0000313" key="3">
    <source>
        <dbReference type="Proteomes" id="UP001152300"/>
    </source>
</evidence>
<feature type="compositionally biased region" description="Basic and acidic residues" evidence="1">
    <location>
        <begin position="46"/>
        <end position="70"/>
    </location>
</feature>
<accession>A0A9X0AIL1</accession>
<keyword evidence="3" id="KW-1185">Reference proteome</keyword>
<organism evidence="2 3">
    <name type="scientific">Sclerotinia nivalis</name>
    <dbReference type="NCBI Taxonomy" id="352851"/>
    <lineage>
        <taxon>Eukaryota</taxon>
        <taxon>Fungi</taxon>
        <taxon>Dikarya</taxon>
        <taxon>Ascomycota</taxon>
        <taxon>Pezizomycotina</taxon>
        <taxon>Leotiomycetes</taxon>
        <taxon>Helotiales</taxon>
        <taxon>Sclerotiniaceae</taxon>
        <taxon>Sclerotinia</taxon>
    </lineage>
</organism>
<feature type="region of interest" description="Disordered" evidence="1">
    <location>
        <begin position="1"/>
        <end position="22"/>
    </location>
</feature>
<gene>
    <name evidence="2" type="ORF">OCU04_007347</name>
</gene>
<protein>
    <submittedName>
        <fullName evidence="2">Uncharacterized protein</fullName>
    </submittedName>
</protein>
<dbReference type="EMBL" id="JAPEIS010000008">
    <property type="protein sequence ID" value="KAJ8063471.1"/>
    <property type="molecule type" value="Genomic_DNA"/>
</dbReference>
<evidence type="ECO:0000256" key="1">
    <source>
        <dbReference type="SAM" id="MobiDB-lite"/>
    </source>
</evidence>
<dbReference type="Proteomes" id="UP001152300">
    <property type="component" value="Unassembled WGS sequence"/>
</dbReference>
<name>A0A9X0AIL1_9HELO</name>
<evidence type="ECO:0000313" key="2">
    <source>
        <dbReference type="EMBL" id="KAJ8063471.1"/>
    </source>
</evidence>